<keyword evidence="4 8" id="KW-0574">Periplasm</keyword>
<evidence type="ECO:0000313" key="11">
    <source>
        <dbReference type="EMBL" id="QIK38112.1"/>
    </source>
</evidence>
<dbReference type="KEGG" id="cjap:GWK36_09065"/>
<dbReference type="InterPro" id="IPR051156">
    <property type="entry name" value="Mito/Outer_Membr_Metalloprot"/>
</dbReference>
<dbReference type="SUPFAM" id="SSF48452">
    <property type="entry name" value="TPR-like"/>
    <property type="match status" value="1"/>
</dbReference>
<dbReference type="InterPro" id="IPR030873">
    <property type="entry name" value="Protease_BepA"/>
</dbReference>
<feature type="repeat" description="TPR" evidence="9">
    <location>
        <begin position="347"/>
        <end position="380"/>
    </location>
</feature>
<feature type="active site" evidence="8">
    <location>
        <position position="139"/>
    </location>
</feature>
<accession>A0A6G7VDT0</accession>
<dbReference type="GO" id="GO:0016020">
    <property type="term" value="C:membrane"/>
    <property type="evidence" value="ECO:0007669"/>
    <property type="project" value="InterPro"/>
</dbReference>
<comment type="subcellular location">
    <subcellularLocation>
        <location evidence="8">Periplasm</location>
    </subcellularLocation>
</comment>
<sequence length="494" mass="54633" precursor="true">MIRIKPIHFNLRFALVALSLGAISLPQAQTQDDRLPEMGSSAETVMTPGAEQRLGQSFMRKVRETLPLLDDPLALDYLEGLGAQLLTAAHQDPSGFRFFIIDQSVVNALAGPGGHIGVYTGLILAAKTESELAAVIAHEIAHISQRHLLRSLEEQNRLLLPTAALLIAGAILGAQVSGDAGAAAIAGAQAALLQRQINFTREHEHEADRIGITMLAQAGFDPYAMAGFFEHLSKASRVTETSTPELLRTHPVNANRIAEALVRADTFGVRQRLDSLRFHLTRAALRERSYKRPEQAIEHFNATLQSGRYREARAEHYGLALALLRAGRIEVARQALEQARQGQGGLAEFVILNARLDLEQGQTEQAVRSLKDAVALDPERWPLRLAYAEALLKAGRAAQAIDELLAVARLRPSNPVLYDRLEQAAIRAGNLGATHRFRAERLYAEGECELAIRQLEIALRQRDLPYHEAARIQARLETWKEEERDAKRNKRGER</sequence>
<dbReference type="Gene3D" id="3.30.2010.10">
    <property type="entry name" value="Metalloproteases ('zincins'), catalytic domain"/>
    <property type="match status" value="1"/>
</dbReference>
<evidence type="ECO:0000259" key="10">
    <source>
        <dbReference type="Pfam" id="PF01435"/>
    </source>
</evidence>
<dbReference type="Gene3D" id="1.25.40.10">
    <property type="entry name" value="Tetratricopeptide repeat domain"/>
    <property type="match status" value="1"/>
</dbReference>
<dbReference type="RefSeq" id="WP_166270876.1">
    <property type="nucleotide sequence ID" value="NZ_CP048029.1"/>
</dbReference>
<dbReference type="EC" id="3.4.-.-" evidence="8"/>
<evidence type="ECO:0000256" key="3">
    <source>
        <dbReference type="ARBA" id="ARBA00022729"/>
    </source>
</evidence>
<dbReference type="Pfam" id="PF14559">
    <property type="entry name" value="TPR_19"/>
    <property type="match status" value="1"/>
</dbReference>
<comment type="similarity">
    <text evidence="8">Belongs to the peptidase M48 family. BepA subfamily.</text>
</comment>
<feature type="active site" description="Proton donor" evidence="8">
    <location>
        <position position="208"/>
    </location>
</feature>
<keyword evidence="7 8" id="KW-0482">Metalloprotease</keyword>
<dbReference type="PANTHER" id="PTHR22726">
    <property type="entry name" value="METALLOENDOPEPTIDASE OMA1"/>
    <property type="match status" value="1"/>
</dbReference>
<evidence type="ECO:0000256" key="7">
    <source>
        <dbReference type="ARBA" id="ARBA00023049"/>
    </source>
</evidence>
<feature type="binding site" evidence="8">
    <location>
        <position position="204"/>
    </location>
    <ligand>
        <name>Zn(2+)</name>
        <dbReference type="ChEBI" id="CHEBI:29105"/>
        <note>catalytic</note>
    </ligand>
</feature>
<dbReference type="GO" id="GO:0051603">
    <property type="term" value="P:proteolysis involved in protein catabolic process"/>
    <property type="evidence" value="ECO:0007669"/>
    <property type="project" value="TreeGrafter"/>
</dbReference>
<feature type="signal peptide" evidence="8">
    <location>
        <begin position="1"/>
        <end position="28"/>
    </location>
</feature>
<comment type="function">
    <text evidence="8">Functions as both a chaperone and a metalloprotease. Maintains the integrity of the outer membrane by promoting either the assembly or the elimination of outer membrane proteins, depending on their folding state.</text>
</comment>
<keyword evidence="1 8" id="KW-0645">Protease</keyword>
<evidence type="ECO:0000313" key="12">
    <source>
        <dbReference type="Proteomes" id="UP000502699"/>
    </source>
</evidence>
<evidence type="ECO:0000256" key="6">
    <source>
        <dbReference type="ARBA" id="ARBA00022833"/>
    </source>
</evidence>
<keyword evidence="3 8" id="KW-0732">Signal</keyword>
<name>A0A6G7VDT0_9GAMM</name>
<dbReference type="Proteomes" id="UP000502699">
    <property type="component" value="Chromosome"/>
</dbReference>
<dbReference type="InterPro" id="IPR019734">
    <property type="entry name" value="TPR_rpt"/>
</dbReference>
<dbReference type="InterPro" id="IPR001915">
    <property type="entry name" value="Peptidase_M48"/>
</dbReference>
<keyword evidence="12" id="KW-1185">Reference proteome</keyword>
<dbReference type="CDD" id="cd07324">
    <property type="entry name" value="M48C_Oma1-like"/>
    <property type="match status" value="1"/>
</dbReference>
<evidence type="ECO:0000256" key="2">
    <source>
        <dbReference type="ARBA" id="ARBA00022723"/>
    </source>
</evidence>
<dbReference type="GO" id="GO:0042597">
    <property type="term" value="C:periplasmic space"/>
    <property type="evidence" value="ECO:0007669"/>
    <property type="project" value="UniProtKB-SubCell"/>
</dbReference>
<feature type="chain" id="PRO_5026406737" description="Putative beta-barrel assembly-enhancing protease" evidence="8">
    <location>
        <begin position="29"/>
        <end position="494"/>
    </location>
</feature>
<organism evidence="11 12">
    <name type="scientific">Caldichromatium japonicum</name>
    <dbReference type="NCBI Taxonomy" id="2699430"/>
    <lineage>
        <taxon>Bacteria</taxon>
        <taxon>Pseudomonadati</taxon>
        <taxon>Pseudomonadota</taxon>
        <taxon>Gammaproteobacteria</taxon>
        <taxon>Chromatiales</taxon>
        <taxon>Chromatiaceae</taxon>
        <taxon>Caldichromatium</taxon>
    </lineage>
</organism>
<evidence type="ECO:0000256" key="8">
    <source>
        <dbReference type="HAMAP-Rule" id="MF_00997"/>
    </source>
</evidence>
<proteinExistence type="inferred from homology"/>
<feature type="domain" description="Peptidase M48" evidence="10">
    <location>
        <begin position="78"/>
        <end position="260"/>
    </location>
</feature>
<dbReference type="PROSITE" id="PS50005">
    <property type="entry name" value="TPR"/>
    <property type="match status" value="1"/>
</dbReference>
<reference evidence="12" key="1">
    <citation type="submission" date="2020-01" db="EMBL/GenBank/DDBJ databases">
        <title>Caldichromatium gen. nov., sp. nov., a thermophilic purple sulfur bacterium member of the family Chromatiaceae isolated from Nakabusa hot spring, Japan.</title>
        <authorList>
            <person name="Saini M.K."/>
            <person name="Hanada S."/>
            <person name="Tank M."/>
        </authorList>
    </citation>
    <scope>NUCLEOTIDE SEQUENCE [LARGE SCALE GENOMIC DNA]</scope>
    <source>
        <strain evidence="12">No.7</strain>
    </source>
</reference>
<evidence type="ECO:0000256" key="1">
    <source>
        <dbReference type="ARBA" id="ARBA00022670"/>
    </source>
</evidence>
<evidence type="ECO:0000256" key="5">
    <source>
        <dbReference type="ARBA" id="ARBA00022801"/>
    </source>
</evidence>
<dbReference type="HAMAP" id="MF_00997">
    <property type="entry name" value="Protease_BepA"/>
    <property type="match status" value="1"/>
</dbReference>
<feature type="binding site" evidence="8">
    <location>
        <position position="142"/>
    </location>
    <ligand>
        <name>Zn(2+)</name>
        <dbReference type="ChEBI" id="CHEBI:29105"/>
        <note>catalytic</note>
    </ligand>
</feature>
<dbReference type="InterPro" id="IPR011990">
    <property type="entry name" value="TPR-like_helical_dom_sf"/>
</dbReference>
<comment type="cofactor">
    <cofactor evidence="8">
        <name>Zn(2+)</name>
        <dbReference type="ChEBI" id="CHEBI:29105"/>
    </cofactor>
    <text evidence="8">Binds 1 zinc ion per subunit.</text>
</comment>
<evidence type="ECO:0000256" key="4">
    <source>
        <dbReference type="ARBA" id="ARBA00022764"/>
    </source>
</evidence>
<dbReference type="EMBL" id="CP048029">
    <property type="protein sequence ID" value="QIK38112.1"/>
    <property type="molecule type" value="Genomic_DNA"/>
</dbReference>
<keyword evidence="2 8" id="KW-0479">Metal-binding</keyword>
<dbReference type="GO" id="GO:0008270">
    <property type="term" value="F:zinc ion binding"/>
    <property type="evidence" value="ECO:0007669"/>
    <property type="project" value="UniProtKB-UniRule"/>
</dbReference>
<gene>
    <name evidence="11" type="ORF">GWK36_09065</name>
</gene>
<feature type="binding site" evidence="8">
    <location>
        <position position="138"/>
    </location>
    <ligand>
        <name>Zn(2+)</name>
        <dbReference type="ChEBI" id="CHEBI:29105"/>
        <note>catalytic</note>
    </ligand>
</feature>
<dbReference type="GO" id="GO:0004222">
    <property type="term" value="F:metalloendopeptidase activity"/>
    <property type="evidence" value="ECO:0007669"/>
    <property type="project" value="InterPro"/>
</dbReference>
<keyword evidence="5 8" id="KW-0378">Hydrolase</keyword>
<keyword evidence="6 8" id="KW-0862">Zinc</keyword>
<dbReference type="Pfam" id="PF01435">
    <property type="entry name" value="Peptidase_M48"/>
    <property type="match status" value="1"/>
</dbReference>
<evidence type="ECO:0000256" key="9">
    <source>
        <dbReference type="PROSITE-ProRule" id="PRU00339"/>
    </source>
</evidence>
<protein>
    <recommendedName>
        <fullName evidence="8">Putative beta-barrel assembly-enhancing protease</fullName>
        <ecNumber evidence="8">3.4.-.-</ecNumber>
    </recommendedName>
</protein>
<dbReference type="AlphaFoldDB" id="A0A6G7VDT0"/>
<dbReference type="PANTHER" id="PTHR22726:SF1">
    <property type="entry name" value="METALLOENDOPEPTIDASE OMA1, MITOCHONDRIAL"/>
    <property type="match status" value="1"/>
</dbReference>
<keyword evidence="9" id="KW-0802">TPR repeat</keyword>
<dbReference type="Pfam" id="PF13432">
    <property type="entry name" value="TPR_16"/>
    <property type="match status" value="1"/>
</dbReference>